<evidence type="ECO:0008006" key="4">
    <source>
        <dbReference type="Google" id="ProtNLM"/>
    </source>
</evidence>
<evidence type="ECO:0000256" key="1">
    <source>
        <dbReference type="SAM" id="Phobius"/>
    </source>
</evidence>
<feature type="transmembrane region" description="Helical" evidence="1">
    <location>
        <begin position="12"/>
        <end position="35"/>
    </location>
</feature>
<dbReference type="AlphaFoldDB" id="A0A0G3GLV3"/>
<dbReference type="Proteomes" id="UP000035368">
    <property type="component" value="Chromosome"/>
</dbReference>
<keyword evidence="1" id="KW-0812">Transmembrane</keyword>
<dbReference type="STRING" id="1050174.CEPID_01450"/>
<dbReference type="KEGG" id="cei:CEPID_01450"/>
<protein>
    <recommendedName>
        <fullName evidence="4">TadE-like protein</fullName>
    </recommendedName>
</protein>
<name>A0A0G3GLV3_9CORY</name>
<reference evidence="2 3" key="1">
    <citation type="submission" date="2015-05" db="EMBL/GenBank/DDBJ databases">
        <title>Complete genome sequence of Corynebacterium epidermidicanis DSM 45586, isolated from the skin of a dog suffering from pruritus.</title>
        <authorList>
            <person name="Ruckert C."/>
            <person name="Albersmeier A."/>
            <person name="Winkler A."/>
            <person name="Tauch A."/>
        </authorList>
    </citation>
    <scope>NUCLEOTIDE SEQUENCE [LARGE SCALE GENOMIC DNA]</scope>
    <source>
        <strain evidence="2 3">DSM 45586</strain>
    </source>
</reference>
<dbReference type="PATRIC" id="fig|1050174.4.peg.295"/>
<dbReference type="EMBL" id="CP011541">
    <property type="protein sequence ID" value="AKK02176.1"/>
    <property type="molecule type" value="Genomic_DNA"/>
</dbReference>
<keyword evidence="1" id="KW-0472">Membrane</keyword>
<sequence>MNDDEGSVTIEAAFGIAVLVMVAAMIVAALATLAAQIQAVDTAGAAARAHAIGEGFEPARGTVSVSENDAWVEVQAKVPAPLGTMVATARFPAENTAGASR</sequence>
<gene>
    <name evidence="2" type="ORF">CEPID_01450</name>
</gene>
<keyword evidence="1" id="KW-1133">Transmembrane helix</keyword>
<dbReference type="OrthoDB" id="4427469at2"/>
<keyword evidence="3" id="KW-1185">Reference proteome</keyword>
<evidence type="ECO:0000313" key="2">
    <source>
        <dbReference type="EMBL" id="AKK02176.1"/>
    </source>
</evidence>
<organism evidence="2 3">
    <name type="scientific">Corynebacterium epidermidicanis</name>
    <dbReference type="NCBI Taxonomy" id="1050174"/>
    <lineage>
        <taxon>Bacteria</taxon>
        <taxon>Bacillati</taxon>
        <taxon>Actinomycetota</taxon>
        <taxon>Actinomycetes</taxon>
        <taxon>Mycobacteriales</taxon>
        <taxon>Corynebacteriaceae</taxon>
        <taxon>Corynebacterium</taxon>
    </lineage>
</organism>
<accession>A0A0G3GLV3</accession>
<dbReference type="RefSeq" id="WP_047239441.1">
    <property type="nucleotide sequence ID" value="NZ_CP011541.1"/>
</dbReference>
<evidence type="ECO:0000313" key="3">
    <source>
        <dbReference type="Proteomes" id="UP000035368"/>
    </source>
</evidence>
<proteinExistence type="predicted"/>